<evidence type="ECO:0008006" key="3">
    <source>
        <dbReference type="Google" id="ProtNLM"/>
    </source>
</evidence>
<organism evidence="1 2">
    <name type="scientific">Tagetes erecta</name>
    <name type="common">African marigold</name>
    <dbReference type="NCBI Taxonomy" id="13708"/>
    <lineage>
        <taxon>Eukaryota</taxon>
        <taxon>Viridiplantae</taxon>
        <taxon>Streptophyta</taxon>
        <taxon>Embryophyta</taxon>
        <taxon>Tracheophyta</taxon>
        <taxon>Spermatophyta</taxon>
        <taxon>Magnoliopsida</taxon>
        <taxon>eudicotyledons</taxon>
        <taxon>Gunneridae</taxon>
        <taxon>Pentapetalae</taxon>
        <taxon>asterids</taxon>
        <taxon>campanulids</taxon>
        <taxon>Asterales</taxon>
        <taxon>Asteraceae</taxon>
        <taxon>Asteroideae</taxon>
        <taxon>Heliantheae alliance</taxon>
        <taxon>Tageteae</taxon>
        <taxon>Tagetes</taxon>
    </lineage>
</organism>
<name>A0AAD8KNG7_TARER</name>
<comment type="caution">
    <text evidence="1">The sequence shown here is derived from an EMBL/GenBank/DDBJ whole genome shotgun (WGS) entry which is preliminary data.</text>
</comment>
<dbReference type="PANTHER" id="PTHR27003">
    <property type="entry name" value="OS07G0166700 PROTEIN"/>
    <property type="match status" value="1"/>
</dbReference>
<dbReference type="GO" id="GO:0004714">
    <property type="term" value="F:transmembrane receptor protein tyrosine kinase activity"/>
    <property type="evidence" value="ECO:0007669"/>
    <property type="project" value="InterPro"/>
</dbReference>
<dbReference type="InterPro" id="IPR011009">
    <property type="entry name" value="Kinase-like_dom_sf"/>
</dbReference>
<dbReference type="Gene3D" id="1.10.510.10">
    <property type="entry name" value="Transferase(Phosphotransferase) domain 1"/>
    <property type="match status" value="2"/>
</dbReference>
<protein>
    <recommendedName>
        <fullName evidence="3">Protein kinase domain-containing protein</fullName>
    </recommendedName>
</protein>
<dbReference type="AlphaFoldDB" id="A0AAD8KNG7"/>
<dbReference type="EMBL" id="JAUHHV010000004">
    <property type="protein sequence ID" value="KAK1426320.1"/>
    <property type="molecule type" value="Genomic_DNA"/>
</dbReference>
<sequence length="469" mass="53625">MSTGKLKTKSDVYSFGVVLLEIISGKLAYDKTFVQEGLPSIARQCLNEGTLNNLIDPKIMEDEESISLFSGGANKDSLDAFTKVAFQCLAETQSERPTMEVVIRELMRALNLQKTCKNNFHISLEAIKAATKNFNDDNCIAEGFINKLAHINDNDSSSLGYTNSQYEADGYISEEFDVYSLGVILTEVLCGKLAWYEECVDHSQSLGPLFVRHYNENIGDVHKMIFEGIKEQIAPQSLNTFKSITLRCLEYNYNARPSAHDVVIQLEKALKFQEDYEIWEHKLPIDYKEIIKMSKYSDINYSTTTKKDLYNMFSTGILLKDSKVLFSLGSNGERNELTSARMFTYKNRMSHKWQSDQESRFLKVAEILIRVEGIEFRVINNVNNELQQTLESNSNKVQLFWLNGVNEKKDFILSAKEVIYDSSNEKHFHLKPSTESRFEEVIELLPRQTMCSGRLKALQCTPTPLLWAL</sequence>
<reference evidence="1" key="1">
    <citation type="journal article" date="2023" name="bioRxiv">
        <title>Improved chromosome-level genome assembly for marigold (Tagetes erecta).</title>
        <authorList>
            <person name="Jiang F."/>
            <person name="Yuan L."/>
            <person name="Wang S."/>
            <person name="Wang H."/>
            <person name="Xu D."/>
            <person name="Wang A."/>
            <person name="Fan W."/>
        </authorList>
    </citation>
    <scope>NUCLEOTIDE SEQUENCE</scope>
    <source>
        <strain evidence="1">WSJ</strain>
        <tissue evidence="1">Leaf</tissue>
    </source>
</reference>
<dbReference type="PANTHER" id="PTHR27003:SF471">
    <property type="entry name" value="VASCULAR ENDOTHELIAL GROWTH FACTOR RECEPTOR 2 (VEGFR2)-RELATED"/>
    <property type="match status" value="1"/>
</dbReference>
<gene>
    <name evidence="1" type="ORF">QVD17_14991</name>
</gene>
<proteinExistence type="predicted"/>
<evidence type="ECO:0000313" key="1">
    <source>
        <dbReference type="EMBL" id="KAK1426320.1"/>
    </source>
</evidence>
<keyword evidence="2" id="KW-1185">Reference proteome</keyword>
<evidence type="ECO:0000313" key="2">
    <source>
        <dbReference type="Proteomes" id="UP001229421"/>
    </source>
</evidence>
<dbReference type="SUPFAM" id="SSF56112">
    <property type="entry name" value="Protein kinase-like (PK-like)"/>
    <property type="match status" value="2"/>
</dbReference>
<accession>A0AAD8KNG7</accession>
<dbReference type="GO" id="GO:0009506">
    <property type="term" value="C:plasmodesma"/>
    <property type="evidence" value="ECO:0007669"/>
    <property type="project" value="TreeGrafter"/>
</dbReference>
<dbReference type="InterPro" id="IPR045272">
    <property type="entry name" value="ANXUR1/2-like"/>
</dbReference>
<dbReference type="GO" id="GO:0005886">
    <property type="term" value="C:plasma membrane"/>
    <property type="evidence" value="ECO:0007669"/>
    <property type="project" value="TreeGrafter"/>
</dbReference>
<dbReference type="Proteomes" id="UP001229421">
    <property type="component" value="Unassembled WGS sequence"/>
</dbReference>